<sequence length="171" mass="18596">MTAKAYQIGESDITWLDTGGSAVLTLTSLAAGAGRQGARYDLGAITTARAHLFDWWFFMQFATAPVVGETIDIYWKGYHQSGSHAMNDDGNSDAAVSAEDKLKNLWYLDSLVVDEANVTPEFATAQQGDPIWIPHRYGMPVIWNRTANAFSATAAEHGFILTPVIPQAQAT</sequence>
<reference evidence="1" key="1">
    <citation type="journal article" date="2015" name="Nature">
        <title>Complex archaea that bridge the gap between prokaryotes and eukaryotes.</title>
        <authorList>
            <person name="Spang A."/>
            <person name="Saw J.H."/>
            <person name="Jorgensen S.L."/>
            <person name="Zaremba-Niedzwiedzka K."/>
            <person name="Martijn J."/>
            <person name="Lind A.E."/>
            <person name="van Eijk R."/>
            <person name="Schleper C."/>
            <person name="Guy L."/>
            <person name="Ettema T.J."/>
        </authorList>
    </citation>
    <scope>NUCLEOTIDE SEQUENCE</scope>
</reference>
<dbReference type="AlphaFoldDB" id="A0A0F9MX82"/>
<gene>
    <name evidence="1" type="ORF">LCGC14_1101340</name>
</gene>
<dbReference type="EMBL" id="LAZR01004963">
    <property type="protein sequence ID" value="KKN04067.1"/>
    <property type="molecule type" value="Genomic_DNA"/>
</dbReference>
<comment type="caution">
    <text evidence="1">The sequence shown here is derived from an EMBL/GenBank/DDBJ whole genome shotgun (WGS) entry which is preliminary data.</text>
</comment>
<evidence type="ECO:0000313" key="1">
    <source>
        <dbReference type="EMBL" id="KKN04067.1"/>
    </source>
</evidence>
<accession>A0A0F9MX82</accession>
<proteinExistence type="predicted"/>
<protein>
    <submittedName>
        <fullName evidence="1">Uncharacterized protein</fullName>
    </submittedName>
</protein>
<organism evidence="1">
    <name type="scientific">marine sediment metagenome</name>
    <dbReference type="NCBI Taxonomy" id="412755"/>
    <lineage>
        <taxon>unclassified sequences</taxon>
        <taxon>metagenomes</taxon>
        <taxon>ecological metagenomes</taxon>
    </lineage>
</organism>
<name>A0A0F9MX82_9ZZZZ</name>